<comment type="caution">
    <text evidence="1">The sequence shown here is derived from an EMBL/GenBank/DDBJ whole genome shotgun (WGS) entry which is preliminary data.</text>
</comment>
<name>A0ACB5UEX1_9FIRM</name>
<dbReference type="EMBL" id="BTPU01000005">
    <property type="protein sequence ID" value="GMQ61207.1"/>
    <property type="molecule type" value="Genomic_DNA"/>
</dbReference>
<protein>
    <submittedName>
        <fullName evidence="1">Uncharacterized protein</fullName>
    </submittedName>
</protein>
<evidence type="ECO:0000313" key="1">
    <source>
        <dbReference type="EMBL" id="GMQ61207.1"/>
    </source>
</evidence>
<dbReference type="Proteomes" id="UP001374599">
    <property type="component" value="Unassembled WGS sequence"/>
</dbReference>
<keyword evidence="2" id="KW-1185">Reference proteome</keyword>
<sequence>MYGLIFNNIHSDTYNLIMRSVDRQLLPVRDKTSIKVSGKAGTANFDNNYNNRFITIELGFEFSSLQELQLRKREIAKWLSGYGKLQFDDEPDKYYTGRIYNAISFEQDYQLASFQVVFECDTFAYGSQVNINNVFNDNSHTIDITYNGTAETEQVIKVKNIGSNSINGFKIKIEK</sequence>
<proteinExistence type="predicted"/>
<gene>
    <name evidence="1" type="ORF">AN2V17_04350</name>
</gene>
<reference evidence="1" key="1">
    <citation type="submission" date="2023-09" db="EMBL/GenBank/DDBJ databases">
        <title>Vallitalea sediminicola and Vallitalea maricola sp. nov., anaerobic bacteria isolated from marine sediment.</title>
        <authorList>
            <person name="Hirano S."/>
            <person name="Maeda A."/>
            <person name="Terahara T."/>
            <person name="Mori K."/>
            <person name="Hamada M."/>
            <person name="Matsumoto R."/>
            <person name="Kobayashi T."/>
        </authorList>
    </citation>
    <scope>NUCLEOTIDE SEQUENCE</scope>
    <source>
        <strain evidence="1">AN17-2</strain>
    </source>
</reference>
<organism evidence="1 2">
    <name type="scientific">Vallitalea maricola</name>
    <dbReference type="NCBI Taxonomy" id="3074433"/>
    <lineage>
        <taxon>Bacteria</taxon>
        <taxon>Bacillati</taxon>
        <taxon>Bacillota</taxon>
        <taxon>Clostridia</taxon>
        <taxon>Lachnospirales</taxon>
        <taxon>Vallitaleaceae</taxon>
        <taxon>Vallitalea</taxon>
    </lineage>
</organism>
<evidence type="ECO:0000313" key="2">
    <source>
        <dbReference type="Proteomes" id="UP001374599"/>
    </source>
</evidence>
<accession>A0ACB5UEX1</accession>